<dbReference type="Proteomes" id="UP000287651">
    <property type="component" value="Unassembled WGS sequence"/>
</dbReference>
<accession>A0A426XVS5</accession>
<gene>
    <name evidence="1" type="ORF">B296_00019481</name>
</gene>
<sequence>MLPLAAGYHHSPRATALAGERCHLAQPPGPQVTFLRGCAHRRPPLQVALAAGGHSYRGLSRSRLPLRVAWPWLGNPCRGLGHPCRGLGHGQPPL</sequence>
<name>A0A426XVS5_ENSVE</name>
<dbReference type="AlphaFoldDB" id="A0A426XVS5"/>
<proteinExistence type="predicted"/>
<dbReference type="EMBL" id="AMZH03017074">
    <property type="protein sequence ID" value="RRT43542.1"/>
    <property type="molecule type" value="Genomic_DNA"/>
</dbReference>
<comment type="caution">
    <text evidence="1">The sequence shown here is derived from an EMBL/GenBank/DDBJ whole genome shotgun (WGS) entry which is preliminary data.</text>
</comment>
<evidence type="ECO:0000313" key="1">
    <source>
        <dbReference type="EMBL" id="RRT43542.1"/>
    </source>
</evidence>
<evidence type="ECO:0000313" key="2">
    <source>
        <dbReference type="Proteomes" id="UP000287651"/>
    </source>
</evidence>
<protein>
    <submittedName>
        <fullName evidence="1">Uncharacterized protein</fullName>
    </submittedName>
</protein>
<reference evidence="1 2" key="1">
    <citation type="journal article" date="2014" name="Agronomy (Basel)">
        <title>A Draft Genome Sequence for Ensete ventricosum, the Drought-Tolerant Tree Against Hunger.</title>
        <authorList>
            <person name="Harrison J."/>
            <person name="Moore K.A."/>
            <person name="Paszkiewicz K."/>
            <person name="Jones T."/>
            <person name="Grant M."/>
            <person name="Ambacheew D."/>
            <person name="Muzemil S."/>
            <person name="Studholme D.J."/>
        </authorList>
    </citation>
    <scope>NUCLEOTIDE SEQUENCE [LARGE SCALE GENOMIC DNA]</scope>
</reference>
<organism evidence="1 2">
    <name type="scientific">Ensete ventricosum</name>
    <name type="common">Abyssinian banana</name>
    <name type="synonym">Musa ensete</name>
    <dbReference type="NCBI Taxonomy" id="4639"/>
    <lineage>
        <taxon>Eukaryota</taxon>
        <taxon>Viridiplantae</taxon>
        <taxon>Streptophyta</taxon>
        <taxon>Embryophyta</taxon>
        <taxon>Tracheophyta</taxon>
        <taxon>Spermatophyta</taxon>
        <taxon>Magnoliopsida</taxon>
        <taxon>Liliopsida</taxon>
        <taxon>Zingiberales</taxon>
        <taxon>Musaceae</taxon>
        <taxon>Ensete</taxon>
    </lineage>
</organism>